<reference evidence="2" key="1">
    <citation type="submission" date="2021-01" db="EMBL/GenBank/DDBJ databases">
        <authorList>
            <person name="Corre E."/>
            <person name="Pelletier E."/>
            <person name="Niang G."/>
            <person name="Scheremetjew M."/>
            <person name="Finn R."/>
            <person name="Kale V."/>
            <person name="Holt S."/>
            <person name="Cochrane G."/>
            <person name="Meng A."/>
            <person name="Brown T."/>
            <person name="Cohen L."/>
        </authorList>
    </citation>
    <scope>NUCLEOTIDE SEQUENCE</scope>
    <source>
        <strain evidence="2">Isolate 1302-5</strain>
    </source>
</reference>
<evidence type="ECO:0000256" key="1">
    <source>
        <dbReference type="SAM" id="MobiDB-lite"/>
    </source>
</evidence>
<accession>A0A7S4IMV9</accession>
<dbReference type="AlphaFoldDB" id="A0A7S4IMV9"/>
<protein>
    <submittedName>
        <fullName evidence="2">Uncharacterized protein</fullName>
    </submittedName>
</protein>
<organism evidence="2">
    <name type="scientific">Odontella aurita</name>
    <dbReference type="NCBI Taxonomy" id="265563"/>
    <lineage>
        <taxon>Eukaryota</taxon>
        <taxon>Sar</taxon>
        <taxon>Stramenopiles</taxon>
        <taxon>Ochrophyta</taxon>
        <taxon>Bacillariophyta</taxon>
        <taxon>Mediophyceae</taxon>
        <taxon>Biddulphiophycidae</taxon>
        <taxon>Eupodiscales</taxon>
        <taxon>Odontellaceae</taxon>
        <taxon>Odontella</taxon>
    </lineage>
</organism>
<name>A0A7S4IMV9_9STRA</name>
<dbReference type="EMBL" id="HBKQ01019547">
    <property type="protein sequence ID" value="CAE2234357.1"/>
    <property type="molecule type" value="Transcribed_RNA"/>
</dbReference>
<proteinExistence type="predicted"/>
<evidence type="ECO:0000313" key="2">
    <source>
        <dbReference type="EMBL" id="CAE2234357.1"/>
    </source>
</evidence>
<gene>
    <name evidence="2" type="ORF">OAUR00152_LOCUS13216</name>
</gene>
<feature type="region of interest" description="Disordered" evidence="1">
    <location>
        <begin position="123"/>
        <end position="161"/>
    </location>
</feature>
<sequence>MIVMKPTAFITFAAMANEASQFVVGAEEVELSNTAFGRAAIGSIARKRLPNALADQRALQVKMRSHRIPYDLVTEVEATSFGDLFDDRRLDSVNSLSFDYLEEDSPLFGSDLSFSFSLNYDEDRSRPNGATSPDDSGTLAEPAEPANDPLDGPQIRGHTGSNIESARTFRCDATGEVVSRVDDTISFKDEHFSTKFTYSYSLQTVAEVTSEVLGTIESLATEAVARNLLNCKSSSDRPNVRSLTATGLVSYGGHSSIIGEFSVSCF</sequence>